<dbReference type="GO" id="GO:0003964">
    <property type="term" value="F:RNA-directed DNA polymerase activity"/>
    <property type="evidence" value="ECO:0007669"/>
    <property type="project" value="UniProtKB-KW"/>
</dbReference>
<feature type="non-terminal residue" evidence="1">
    <location>
        <position position="1"/>
    </location>
</feature>
<name>Q9FQG3_9ASPA</name>
<reference evidence="1" key="1">
    <citation type="submission" date="2000-02" db="EMBL/GenBank/DDBJ databases">
        <title>Reverse transcriptase sequence in copia-like retrotransposons in plants.</title>
        <authorList>
            <person name="Chen H."/>
            <person name="Sun M."/>
        </authorList>
    </citation>
    <scope>NUCLEOTIDE SEQUENCE</scope>
</reference>
<keyword evidence="1" id="KW-0808">Transferase</keyword>
<proteinExistence type="predicted"/>
<organism evidence="1">
    <name type="scientific">Spiranthes spiralis</name>
    <dbReference type="NCBI Taxonomy" id="117407"/>
    <lineage>
        <taxon>Eukaryota</taxon>
        <taxon>Viridiplantae</taxon>
        <taxon>Streptophyta</taxon>
        <taxon>Embryophyta</taxon>
        <taxon>Tracheophyta</taxon>
        <taxon>Spermatophyta</taxon>
        <taxon>Magnoliopsida</taxon>
        <taxon>Liliopsida</taxon>
        <taxon>Asparagales</taxon>
        <taxon>Orchidaceae</taxon>
        <taxon>Orchidoideae</taxon>
        <taxon>Cranichideae</taxon>
        <taxon>Spiranthinae</taxon>
        <taxon>Spiranthes</taxon>
    </lineage>
</organism>
<accession>Q9FQG3</accession>
<sequence>NSMSRLRSCMAIWKMSYTWNSLRAFMSREKKVWYTTLDHCVFIRQYAPDDFIILLYVDDMDP</sequence>
<evidence type="ECO:0000313" key="1">
    <source>
        <dbReference type="EMBL" id="AAG44360.1"/>
    </source>
</evidence>
<dbReference type="EMBL" id="AF233055">
    <property type="protein sequence ID" value="AAG44360.1"/>
    <property type="molecule type" value="Genomic_DNA"/>
</dbReference>
<protein>
    <submittedName>
        <fullName evidence="1">Reverse transcriptase-like protein</fullName>
    </submittedName>
</protein>
<keyword evidence="1" id="KW-0695">RNA-directed DNA polymerase</keyword>
<dbReference type="AlphaFoldDB" id="Q9FQG3"/>
<feature type="non-terminal residue" evidence="1">
    <location>
        <position position="62"/>
    </location>
</feature>
<keyword evidence="1" id="KW-0548">Nucleotidyltransferase</keyword>